<name>J0CUU7_AURST</name>
<dbReference type="KEGG" id="adl:AURDEDRAFT_176815"/>
<gene>
    <name evidence="2" type="ORF">AURDEDRAFT_176815</name>
</gene>
<dbReference type="Proteomes" id="UP000006514">
    <property type="component" value="Unassembled WGS sequence"/>
</dbReference>
<evidence type="ECO:0000313" key="3">
    <source>
        <dbReference type="Proteomes" id="UP000006514"/>
    </source>
</evidence>
<dbReference type="EMBL" id="JH687995">
    <property type="protein sequence ID" value="EJD34137.1"/>
    <property type="molecule type" value="Genomic_DNA"/>
</dbReference>
<evidence type="ECO:0000256" key="1">
    <source>
        <dbReference type="SAM" id="MobiDB-lite"/>
    </source>
</evidence>
<dbReference type="InParanoid" id="J0CUU7"/>
<keyword evidence="3" id="KW-1185">Reference proteome</keyword>
<organism evidence="2 3">
    <name type="scientific">Auricularia subglabra (strain TFB-10046 / SS5)</name>
    <name type="common">White-rot fungus</name>
    <name type="synonym">Auricularia delicata (strain TFB10046)</name>
    <dbReference type="NCBI Taxonomy" id="717982"/>
    <lineage>
        <taxon>Eukaryota</taxon>
        <taxon>Fungi</taxon>
        <taxon>Dikarya</taxon>
        <taxon>Basidiomycota</taxon>
        <taxon>Agaricomycotina</taxon>
        <taxon>Agaricomycetes</taxon>
        <taxon>Auriculariales</taxon>
        <taxon>Auriculariaceae</taxon>
        <taxon>Auricularia</taxon>
    </lineage>
</organism>
<dbReference type="AlphaFoldDB" id="J0CUU7"/>
<reference evidence="3" key="1">
    <citation type="journal article" date="2012" name="Science">
        <title>The Paleozoic origin of enzymatic lignin decomposition reconstructed from 31 fungal genomes.</title>
        <authorList>
            <person name="Floudas D."/>
            <person name="Binder M."/>
            <person name="Riley R."/>
            <person name="Barry K."/>
            <person name="Blanchette R.A."/>
            <person name="Henrissat B."/>
            <person name="Martinez A.T."/>
            <person name="Otillar R."/>
            <person name="Spatafora J.W."/>
            <person name="Yadav J.S."/>
            <person name="Aerts A."/>
            <person name="Benoit I."/>
            <person name="Boyd A."/>
            <person name="Carlson A."/>
            <person name="Copeland A."/>
            <person name="Coutinho P.M."/>
            <person name="de Vries R.P."/>
            <person name="Ferreira P."/>
            <person name="Findley K."/>
            <person name="Foster B."/>
            <person name="Gaskell J."/>
            <person name="Glotzer D."/>
            <person name="Gorecki P."/>
            <person name="Heitman J."/>
            <person name="Hesse C."/>
            <person name="Hori C."/>
            <person name="Igarashi K."/>
            <person name="Jurgens J.A."/>
            <person name="Kallen N."/>
            <person name="Kersten P."/>
            <person name="Kohler A."/>
            <person name="Kuees U."/>
            <person name="Kumar T.K.A."/>
            <person name="Kuo A."/>
            <person name="LaButti K."/>
            <person name="Larrondo L.F."/>
            <person name="Lindquist E."/>
            <person name="Ling A."/>
            <person name="Lombard V."/>
            <person name="Lucas S."/>
            <person name="Lundell T."/>
            <person name="Martin R."/>
            <person name="McLaughlin D.J."/>
            <person name="Morgenstern I."/>
            <person name="Morin E."/>
            <person name="Murat C."/>
            <person name="Nagy L.G."/>
            <person name="Nolan M."/>
            <person name="Ohm R.A."/>
            <person name="Patyshakuliyeva A."/>
            <person name="Rokas A."/>
            <person name="Ruiz-Duenas F.J."/>
            <person name="Sabat G."/>
            <person name="Salamov A."/>
            <person name="Samejima M."/>
            <person name="Schmutz J."/>
            <person name="Slot J.C."/>
            <person name="St John F."/>
            <person name="Stenlid J."/>
            <person name="Sun H."/>
            <person name="Sun S."/>
            <person name="Syed K."/>
            <person name="Tsang A."/>
            <person name="Wiebenga A."/>
            <person name="Young D."/>
            <person name="Pisabarro A."/>
            <person name="Eastwood D.C."/>
            <person name="Martin F."/>
            <person name="Cullen D."/>
            <person name="Grigoriev I.V."/>
            <person name="Hibbett D.S."/>
        </authorList>
    </citation>
    <scope>NUCLEOTIDE SEQUENCE [LARGE SCALE GENOMIC DNA]</scope>
    <source>
        <strain evidence="3">TFB10046</strain>
    </source>
</reference>
<proteinExistence type="predicted"/>
<protein>
    <submittedName>
        <fullName evidence="2">Uncharacterized protein</fullName>
    </submittedName>
</protein>
<feature type="compositionally biased region" description="Basic and acidic residues" evidence="1">
    <location>
        <begin position="34"/>
        <end position="49"/>
    </location>
</feature>
<feature type="region of interest" description="Disordered" evidence="1">
    <location>
        <begin position="23"/>
        <end position="63"/>
    </location>
</feature>
<evidence type="ECO:0000313" key="2">
    <source>
        <dbReference type="EMBL" id="EJD34137.1"/>
    </source>
</evidence>
<accession>J0CUU7</accession>
<sequence length="89" mass="9884">MRISVRAGLAAAAAQRAVPLRPWPTHSALSTPPEHLRTGDRAGINERSVRRTSRGQPRCPRHLRSPLWGRAARIVKGDMLHTSRGQRAH</sequence>